<dbReference type="STRING" id="46731.A0A3M6U9F9"/>
<gene>
    <name evidence="1" type="ORF">pdam_00022643</name>
</gene>
<evidence type="ECO:0008006" key="3">
    <source>
        <dbReference type="Google" id="ProtNLM"/>
    </source>
</evidence>
<comment type="caution">
    <text evidence="1">The sequence shown here is derived from an EMBL/GenBank/DDBJ whole genome shotgun (WGS) entry which is preliminary data.</text>
</comment>
<proteinExistence type="predicted"/>
<dbReference type="AlphaFoldDB" id="A0A3M6U9F9"/>
<dbReference type="Proteomes" id="UP000275408">
    <property type="component" value="Unassembled WGS sequence"/>
</dbReference>
<reference evidence="1 2" key="1">
    <citation type="journal article" date="2018" name="Sci. Rep.">
        <title>Comparative analysis of the Pocillopora damicornis genome highlights role of immune system in coral evolution.</title>
        <authorList>
            <person name="Cunning R."/>
            <person name="Bay R.A."/>
            <person name="Gillette P."/>
            <person name="Baker A.C."/>
            <person name="Traylor-Knowles N."/>
        </authorList>
    </citation>
    <scope>NUCLEOTIDE SEQUENCE [LARGE SCALE GENOMIC DNA]</scope>
    <source>
        <strain evidence="1">RSMAS</strain>
        <tissue evidence="1">Whole animal</tissue>
    </source>
</reference>
<evidence type="ECO:0000313" key="1">
    <source>
        <dbReference type="EMBL" id="RMX50300.1"/>
    </source>
</evidence>
<organism evidence="1 2">
    <name type="scientific">Pocillopora damicornis</name>
    <name type="common">Cauliflower coral</name>
    <name type="synonym">Millepora damicornis</name>
    <dbReference type="NCBI Taxonomy" id="46731"/>
    <lineage>
        <taxon>Eukaryota</taxon>
        <taxon>Metazoa</taxon>
        <taxon>Cnidaria</taxon>
        <taxon>Anthozoa</taxon>
        <taxon>Hexacorallia</taxon>
        <taxon>Scleractinia</taxon>
        <taxon>Astrocoeniina</taxon>
        <taxon>Pocilloporidae</taxon>
        <taxon>Pocillopora</taxon>
    </lineage>
</organism>
<protein>
    <recommendedName>
        <fullName evidence="3">HAT C-terminal dimerisation domain-containing protein</fullName>
    </recommendedName>
</protein>
<name>A0A3M6U9F9_POCDA</name>
<keyword evidence="2" id="KW-1185">Reference proteome</keyword>
<dbReference type="PANTHER" id="PTHR46880:SF5">
    <property type="entry name" value="DUF4371 DOMAIN-CONTAINING PROTEIN"/>
    <property type="match status" value="1"/>
</dbReference>
<evidence type="ECO:0000313" key="2">
    <source>
        <dbReference type="Proteomes" id="UP000275408"/>
    </source>
</evidence>
<dbReference type="EMBL" id="RCHS01001987">
    <property type="protein sequence ID" value="RMX50300.1"/>
    <property type="molecule type" value="Genomic_DNA"/>
</dbReference>
<dbReference type="PANTHER" id="PTHR46880">
    <property type="entry name" value="RAS-ASSOCIATING DOMAIN-CONTAINING PROTEIN"/>
    <property type="match status" value="1"/>
</dbReference>
<sequence>MLQAKKKSIVESQIVESFSKINKDMQSQRWKEMEAKINTTYFIAKEELPFSKFEGLLMSQSKNGVILNNIYAKKKSCAELVSFLSEGFRDDPIHVLKWKNYFSLMADRTADFGGTENETVVWRFVRDGVPVICIWGHKAVTHAHAEAIVSPSDDITEWDRRVVAFRADEASVNLGKKGGVAVLMRKDIPDHVVFHCLPHRLELALLEMQKSCKSVKEVCDVLNLVWKTHHYSVKSSRDLKALASELNKEELNTNSSTWDTMVARRQARLKETVTSMSCLKSPHAPNCYLETFLKVPNNLVVLYEDQFCNKDYSSLWKMFLVKDPYKSDLKDILQLVEILLLLPISAARCERMISFQNRINSSLRAALKKSSLEGLIRISAENWSLEEFDTLLSVDR</sequence>
<accession>A0A3M6U9F9</accession>